<accession>A0ACB9DR61</accession>
<dbReference type="EMBL" id="CM042049">
    <property type="protein sequence ID" value="KAI3748900.1"/>
    <property type="molecule type" value="Genomic_DNA"/>
</dbReference>
<reference evidence="2" key="1">
    <citation type="journal article" date="2022" name="Mol. Ecol. Resour.">
        <title>The genomes of chicory, endive, great burdock and yacon provide insights into Asteraceae palaeo-polyploidization history and plant inulin production.</title>
        <authorList>
            <person name="Fan W."/>
            <person name="Wang S."/>
            <person name="Wang H."/>
            <person name="Wang A."/>
            <person name="Jiang F."/>
            <person name="Liu H."/>
            <person name="Zhao H."/>
            <person name="Xu D."/>
            <person name="Zhang Y."/>
        </authorList>
    </citation>
    <scope>NUCLEOTIDE SEQUENCE [LARGE SCALE GENOMIC DNA]</scope>
    <source>
        <strain evidence="2">cv. Niubang</strain>
    </source>
</reference>
<keyword evidence="2" id="KW-1185">Reference proteome</keyword>
<evidence type="ECO:0000313" key="1">
    <source>
        <dbReference type="EMBL" id="KAI3748900.1"/>
    </source>
</evidence>
<sequence>MKHTYNSTSKKVKNIKHFNNISLDDVVEIAKLMRLRSMANELTGTVKEILGTCVSIGCTVDGKDPKDLQQEIVDGPLDSYRVTLNASVELDQRVYNRPTTSEVAGIWVEGNDNISAYKRSIVVYGRSDYSQYIKSYFSCYDPLSYPLFFPNGEPGWHSNIQRHGACINQIVNDEENIEEDLEETNDFYYESVMEMKKRWTKSLFAYLMT</sequence>
<dbReference type="Proteomes" id="UP001055879">
    <property type="component" value="Linkage Group LG03"/>
</dbReference>
<organism evidence="1 2">
    <name type="scientific">Arctium lappa</name>
    <name type="common">Greater burdock</name>
    <name type="synonym">Lappa major</name>
    <dbReference type="NCBI Taxonomy" id="4217"/>
    <lineage>
        <taxon>Eukaryota</taxon>
        <taxon>Viridiplantae</taxon>
        <taxon>Streptophyta</taxon>
        <taxon>Embryophyta</taxon>
        <taxon>Tracheophyta</taxon>
        <taxon>Spermatophyta</taxon>
        <taxon>Magnoliopsida</taxon>
        <taxon>eudicotyledons</taxon>
        <taxon>Gunneridae</taxon>
        <taxon>Pentapetalae</taxon>
        <taxon>asterids</taxon>
        <taxon>campanulids</taxon>
        <taxon>Asterales</taxon>
        <taxon>Asteraceae</taxon>
        <taxon>Carduoideae</taxon>
        <taxon>Cardueae</taxon>
        <taxon>Arctiinae</taxon>
        <taxon>Arctium</taxon>
    </lineage>
</organism>
<proteinExistence type="predicted"/>
<evidence type="ECO:0000313" key="2">
    <source>
        <dbReference type="Proteomes" id="UP001055879"/>
    </source>
</evidence>
<protein>
    <submittedName>
        <fullName evidence="1">Uncharacterized protein</fullName>
    </submittedName>
</protein>
<gene>
    <name evidence="1" type="ORF">L6452_12319</name>
</gene>
<reference evidence="1 2" key="2">
    <citation type="journal article" date="2022" name="Mol. Ecol. Resour.">
        <title>The genomes of chicory, endive, great burdock and yacon provide insights into Asteraceae paleo-polyploidization history and plant inulin production.</title>
        <authorList>
            <person name="Fan W."/>
            <person name="Wang S."/>
            <person name="Wang H."/>
            <person name="Wang A."/>
            <person name="Jiang F."/>
            <person name="Liu H."/>
            <person name="Zhao H."/>
            <person name="Xu D."/>
            <person name="Zhang Y."/>
        </authorList>
    </citation>
    <scope>NUCLEOTIDE SEQUENCE [LARGE SCALE GENOMIC DNA]</scope>
    <source>
        <strain evidence="2">cv. Niubang</strain>
    </source>
</reference>
<comment type="caution">
    <text evidence="1">The sequence shown here is derived from an EMBL/GenBank/DDBJ whole genome shotgun (WGS) entry which is preliminary data.</text>
</comment>
<name>A0ACB9DR61_ARCLA</name>